<reference evidence="1 2" key="1">
    <citation type="submission" date="2016-12" db="EMBL/GenBank/DDBJ databases">
        <authorList>
            <person name="Song W.-J."/>
            <person name="Kurnit D.M."/>
        </authorList>
    </citation>
    <scope>NUCLEOTIDE SEQUENCE [LARGE SCALE GENOMIC DNA]</scope>
    <source>
        <strain evidence="1 2">PCL1601</strain>
    </source>
</reference>
<name>A0A1Q8EMI9_9PSED</name>
<protein>
    <recommendedName>
        <fullName evidence="3">Chemotaxis protein CheY</fullName>
    </recommendedName>
</protein>
<dbReference type="InterPro" id="IPR011006">
    <property type="entry name" value="CheY-like_superfamily"/>
</dbReference>
<evidence type="ECO:0008006" key="3">
    <source>
        <dbReference type="Google" id="ProtNLM"/>
    </source>
</evidence>
<dbReference type="AlphaFoldDB" id="A0A1Q8EMI9"/>
<dbReference type="EMBL" id="MSCT01000018">
    <property type="protein sequence ID" value="OLF52987.1"/>
    <property type="molecule type" value="Genomic_DNA"/>
</dbReference>
<dbReference type="Proteomes" id="UP000185578">
    <property type="component" value="Unassembled WGS sequence"/>
</dbReference>
<gene>
    <name evidence="1" type="ORF">BTN82_19670</name>
</gene>
<organism evidence="1 2">
    <name type="scientific">Pseudomonas chlororaphis</name>
    <dbReference type="NCBI Taxonomy" id="587753"/>
    <lineage>
        <taxon>Bacteria</taxon>
        <taxon>Pseudomonadati</taxon>
        <taxon>Pseudomonadota</taxon>
        <taxon>Gammaproteobacteria</taxon>
        <taxon>Pseudomonadales</taxon>
        <taxon>Pseudomonadaceae</taxon>
        <taxon>Pseudomonas</taxon>
    </lineage>
</organism>
<accession>A0A1Q8EMI9</accession>
<dbReference type="OrthoDB" id="7028668at2"/>
<proteinExistence type="predicted"/>
<sequence>MLNKTLRILIADEQHFHRMKIERVLNQLGYYRIAPMYQLVEVLSVVEYGSEPLDLVIVNAAFGRQAQLDMLDFCLDNPQVRHGLIYGVEPRCLPSIPVGRQRKLYFSSQPLPDYDTLSSLMRAVDTHRRSNAPAAGRLLSSSNEGQIVPDGLLLNAVLR</sequence>
<evidence type="ECO:0000313" key="2">
    <source>
        <dbReference type="Proteomes" id="UP000185578"/>
    </source>
</evidence>
<evidence type="ECO:0000313" key="1">
    <source>
        <dbReference type="EMBL" id="OLF52987.1"/>
    </source>
</evidence>
<dbReference type="SUPFAM" id="SSF52172">
    <property type="entry name" value="CheY-like"/>
    <property type="match status" value="1"/>
</dbReference>
<dbReference type="RefSeq" id="WP_075120768.1">
    <property type="nucleotide sequence ID" value="NZ_MSCT01000018.1"/>
</dbReference>
<comment type="caution">
    <text evidence="1">The sequence shown here is derived from an EMBL/GenBank/DDBJ whole genome shotgun (WGS) entry which is preliminary data.</text>
</comment>